<accession>A0A077MG04</accession>
<comment type="caution">
    <text evidence="1">The sequence shown here is derived from an EMBL/GenBank/DDBJ whole genome shotgun (WGS) entry which is preliminary data.</text>
</comment>
<dbReference type="STRING" id="1193518.BN13_670038"/>
<keyword evidence="2" id="KW-1185">Reference proteome</keyword>
<proteinExistence type="predicted"/>
<dbReference type="OrthoDB" id="4842542at2"/>
<gene>
    <name evidence="1" type="ORF">BN13_670038</name>
</gene>
<dbReference type="EMBL" id="CAJC01000180">
    <property type="protein sequence ID" value="CCI54308.1"/>
    <property type="molecule type" value="Genomic_DNA"/>
</dbReference>
<name>A0A077MG04_9MICO</name>
<dbReference type="Proteomes" id="UP000035720">
    <property type="component" value="Unassembled WGS sequence"/>
</dbReference>
<reference evidence="1 2" key="1">
    <citation type="journal article" date="2013" name="ISME J.">
        <title>A metabolic model for members of the genus Tetrasphaera involved in enhanced biological phosphorus removal.</title>
        <authorList>
            <person name="Kristiansen R."/>
            <person name="Nguyen H.T.T."/>
            <person name="Saunders A.M."/>
            <person name="Nielsen J.L."/>
            <person name="Wimmer R."/>
            <person name="Le V.Q."/>
            <person name="McIlroy S.J."/>
            <person name="Petrovski S."/>
            <person name="Seviour R.J."/>
            <person name="Calteau A."/>
            <person name="Nielsen K.L."/>
            <person name="Nielsen P.H."/>
        </authorList>
    </citation>
    <scope>NUCLEOTIDE SEQUENCE [LARGE SCALE GENOMIC DNA]</scope>
    <source>
        <strain evidence="1 2">Ben 74</strain>
    </source>
</reference>
<organism evidence="1 2">
    <name type="scientific">Nostocoides jenkinsii Ben 74</name>
    <dbReference type="NCBI Taxonomy" id="1193518"/>
    <lineage>
        <taxon>Bacteria</taxon>
        <taxon>Bacillati</taxon>
        <taxon>Actinomycetota</taxon>
        <taxon>Actinomycetes</taxon>
        <taxon>Micrococcales</taxon>
        <taxon>Intrasporangiaceae</taxon>
        <taxon>Nostocoides</taxon>
    </lineage>
</organism>
<sequence length="261" mass="28118">MSARRDISRSMVAFALAMLAVLVLAGITWIPPLIGKDSGVNVTRPGLLTVDDAVTGTVDFPDGASVTLYASGLRLADAGGVLVDTVTRGAPVTAFTGDVTGTGGKRRENLTTAVGNVHLTERLVTDDLVRYTGIVYDDDRRLERPLTIDIAEAYGRFRFIVAVKGADAVVIHLRHDAQTIGYAPTVPDTNLKNRAYWLRNLWPASTPVFTTVRGTSVAMGPADVNRALDLRETGRTDVHIWSGRAELGLTRLRPPVEDSEP</sequence>
<dbReference type="AlphaFoldDB" id="A0A077MG04"/>
<dbReference type="RefSeq" id="WP_157038554.1">
    <property type="nucleotide sequence ID" value="NZ_HF571038.1"/>
</dbReference>
<protein>
    <submittedName>
        <fullName evidence="1">Uncharacterized protein</fullName>
    </submittedName>
</protein>
<evidence type="ECO:0000313" key="2">
    <source>
        <dbReference type="Proteomes" id="UP000035720"/>
    </source>
</evidence>
<evidence type="ECO:0000313" key="1">
    <source>
        <dbReference type="EMBL" id="CCI54308.1"/>
    </source>
</evidence>